<dbReference type="AlphaFoldDB" id="A0A4P7CKL8"/>
<dbReference type="PANTHER" id="PTHR43877">
    <property type="entry name" value="AMINOALKYLPHOSPHONATE N-ACETYLTRANSFERASE-RELATED-RELATED"/>
    <property type="match status" value="1"/>
</dbReference>
<dbReference type="EC" id="2.3.1.210" evidence="4"/>
<reference evidence="4 5" key="1">
    <citation type="submission" date="2019-03" db="EMBL/GenBank/DDBJ databases">
        <authorList>
            <person name="Che Y."/>
            <person name="Zhou L."/>
        </authorList>
    </citation>
    <scope>NUCLEOTIDE SEQUENCE [LARGE SCALE GENOMIC DNA]</scope>
    <source>
        <strain evidence="4 5">AIFJ1607</strain>
    </source>
</reference>
<feature type="domain" description="N-acetyltransferase" evidence="3">
    <location>
        <begin position="76"/>
        <end position="221"/>
    </location>
</feature>
<dbReference type="SUPFAM" id="SSF55729">
    <property type="entry name" value="Acyl-CoA N-acyltransferases (Nat)"/>
    <property type="match status" value="1"/>
</dbReference>
<dbReference type="InterPro" id="IPR050832">
    <property type="entry name" value="Bact_Acetyltransf"/>
</dbReference>
<dbReference type="NCBIfam" id="NF008212">
    <property type="entry name" value="PRK10975.1"/>
    <property type="match status" value="1"/>
</dbReference>
<dbReference type="GO" id="GO:0016747">
    <property type="term" value="F:acyltransferase activity, transferring groups other than amino-acyl groups"/>
    <property type="evidence" value="ECO:0007669"/>
    <property type="project" value="InterPro"/>
</dbReference>
<dbReference type="Pfam" id="PF00583">
    <property type="entry name" value="Acetyltransf_1"/>
    <property type="match status" value="1"/>
</dbReference>
<dbReference type="CDD" id="cd04301">
    <property type="entry name" value="NAT_SF"/>
    <property type="match status" value="1"/>
</dbReference>
<sequence>MQPNQWLSTFFQRKIGEIEKVYDIECHQLSQYDLVQSKLSSLAQREIDYIQSLGFTLVEGEIIFEYDLANFSPNLTACRVATEQDFAQLEPFSYLFSQTRFRSPWFSSLENRRFYWQWIQNAVKGEFDDLCLLSETVNGEIQGMITVRVKENTAQVGLLAVAEKWQKQGIGYRLLMDAIAWAKSQQATKMVITTQMNNLAAIQLYQRLNGKISSTYYWFYR</sequence>
<dbReference type="Gene3D" id="3.40.630.30">
    <property type="match status" value="1"/>
</dbReference>
<dbReference type="EMBL" id="CP038145">
    <property type="protein sequence ID" value="QBQ64755.1"/>
    <property type="molecule type" value="Genomic_DNA"/>
</dbReference>
<dbReference type="Proteomes" id="UP000294444">
    <property type="component" value="Chromosome"/>
</dbReference>
<gene>
    <name evidence="4" type="primary">rffC</name>
    <name evidence="4" type="ORF">EXH44_07095</name>
</gene>
<dbReference type="PROSITE" id="PS51186">
    <property type="entry name" value="GNAT"/>
    <property type="match status" value="1"/>
</dbReference>
<proteinExistence type="predicted"/>
<protein>
    <submittedName>
        <fullName evidence="4">dTDP-4-amino-4,6-dideoxy-D-galactose acyltransferase</fullName>
        <ecNumber evidence="4">2.3.1.210</ecNumber>
    </submittedName>
</protein>
<accession>A0A4P7CKL8</accession>
<organism evidence="4 5">
    <name type="scientific">Actinobacillus indolicus</name>
    <dbReference type="NCBI Taxonomy" id="51049"/>
    <lineage>
        <taxon>Bacteria</taxon>
        <taxon>Pseudomonadati</taxon>
        <taxon>Pseudomonadota</taxon>
        <taxon>Gammaproteobacteria</taxon>
        <taxon>Pasteurellales</taxon>
        <taxon>Pasteurellaceae</taxon>
        <taxon>Actinobacillus</taxon>
    </lineage>
</organism>
<keyword evidence="5" id="KW-1185">Reference proteome</keyword>
<dbReference type="PANTHER" id="PTHR43877:SF2">
    <property type="entry name" value="AMINOALKYLPHOSPHONATE N-ACETYLTRANSFERASE-RELATED"/>
    <property type="match status" value="1"/>
</dbReference>
<dbReference type="KEGG" id="aio:EXH44_07095"/>
<dbReference type="InterPro" id="IPR016181">
    <property type="entry name" value="Acyl_CoA_acyltransferase"/>
</dbReference>
<evidence type="ECO:0000256" key="2">
    <source>
        <dbReference type="ARBA" id="ARBA00023315"/>
    </source>
</evidence>
<dbReference type="InterPro" id="IPR000182">
    <property type="entry name" value="GNAT_dom"/>
</dbReference>
<evidence type="ECO:0000313" key="5">
    <source>
        <dbReference type="Proteomes" id="UP000294444"/>
    </source>
</evidence>
<name>A0A4P7CKL8_9PAST</name>
<evidence type="ECO:0000256" key="1">
    <source>
        <dbReference type="ARBA" id="ARBA00022679"/>
    </source>
</evidence>
<keyword evidence="2 4" id="KW-0012">Acyltransferase</keyword>
<evidence type="ECO:0000313" key="4">
    <source>
        <dbReference type="EMBL" id="QBQ64755.1"/>
    </source>
</evidence>
<keyword evidence="1 4" id="KW-0808">Transferase</keyword>
<evidence type="ECO:0000259" key="3">
    <source>
        <dbReference type="PROSITE" id="PS51186"/>
    </source>
</evidence>